<sequence>LYSVTDALAKEEHRLGNVIALKLLTATCKKEYDGKGIGTGKRRTTLTAQRKKQICLSVIRKSPIFGRIYEGTCDADLIEFYKTRIAPIVTTAKGNYRNKKHAHTLQKSLTKEYATCKDWAASVASQSLSQSSGVEESEVVQSTTRVEHSRAPSQPHRMSIFKVLNEDEETQDE</sequence>
<feature type="compositionally biased region" description="Low complexity" evidence="1">
    <location>
        <begin position="131"/>
        <end position="142"/>
    </location>
</feature>
<dbReference type="EMBL" id="BQXS01002448">
    <property type="protein sequence ID" value="GKT32095.1"/>
    <property type="molecule type" value="Genomic_DNA"/>
</dbReference>
<evidence type="ECO:0000313" key="2">
    <source>
        <dbReference type="EMBL" id="GKT32095.1"/>
    </source>
</evidence>
<protein>
    <submittedName>
        <fullName evidence="2">Uncharacterized protein</fullName>
    </submittedName>
</protein>
<keyword evidence="3" id="KW-1185">Reference proteome</keyword>
<accession>A0ABQ5KMC3</accession>
<name>A0ABQ5KMC3_9EUKA</name>
<evidence type="ECO:0000256" key="1">
    <source>
        <dbReference type="SAM" id="MobiDB-lite"/>
    </source>
</evidence>
<gene>
    <name evidence="2" type="ORF">ADUPG1_002208</name>
</gene>
<feature type="non-terminal residue" evidence="2">
    <location>
        <position position="1"/>
    </location>
</feature>
<dbReference type="Proteomes" id="UP001057375">
    <property type="component" value="Unassembled WGS sequence"/>
</dbReference>
<proteinExistence type="predicted"/>
<evidence type="ECO:0000313" key="3">
    <source>
        <dbReference type="Proteomes" id="UP001057375"/>
    </source>
</evidence>
<feature type="region of interest" description="Disordered" evidence="1">
    <location>
        <begin position="131"/>
        <end position="173"/>
    </location>
</feature>
<comment type="caution">
    <text evidence="2">The sequence shown here is derived from an EMBL/GenBank/DDBJ whole genome shotgun (WGS) entry which is preliminary data.</text>
</comment>
<reference evidence="2" key="1">
    <citation type="submission" date="2022-03" db="EMBL/GenBank/DDBJ databases">
        <title>Draft genome sequence of Aduncisulcus paluster, a free-living microaerophilic Fornicata.</title>
        <authorList>
            <person name="Yuyama I."/>
            <person name="Kume K."/>
            <person name="Tamura T."/>
            <person name="Inagaki Y."/>
            <person name="Hashimoto T."/>
        </authorList>
    </citation>
    <scope>NUCLEOTIDE SEQUENCE</scope>
    <source>
        <strain evidence="2">NY0171</strain>
    </source>
</reference>
<organism evidence="2 3">
    <name type="scientific">Aduncisulcus paluster</name>
    <dbReference type="NCBI Taxonomy" id="2918883"/>
    <lineage>
        <taxon>Eukaryota</taxon>
        <taxon>Metamonada</taxon>
        <taxon>Carpediemonas-like organisms</taxon>
        <taxon>Aduncisulcus</taxon>
    </lineage>
</organism>